<evidence type="ECO:0000313" key="2">
    <source>
        <dbReference type="EMBL" id="KAB8076647.1"/>
    </source>
</evidence>
<reference evidence="2 3" key="1">
    <citation type="submission" date="2019-04" db="EMBL/GenBank/DDBJ databases">
        <title>Friends and foes A comparative genomics study of 23 Aspergillus species from section Flavi.</title>
        <authorList>
            <consortium name="DOE Joint Genome Institute"/>
            <person name="Kjaerbolling I."/>
            <person name="Vesth T."/>
            <person name="Frisvad J.C."/>
            <person name="Nybo J.L."/>
            <person name="Theobald S."/>
            <person name="Kildgaard S."/>
            <person name="Isbrandt T."/>
            <person name="Kuo A."/>
            <person name="Sato A."/>
            <person name="Lyhne E.K."/>
            <person name="Kogle M.E."/>
            <person name="Wiebenga A."/>
            <person name="Kun R.S."/>
            <person name="Lubbers R.J."/>
            <person name="Makela M.R."/>
            <person name="Barry K."/>
            <person name="Chovatia M."/>
            <person name="Clum A."/>
            <person name="Daum C."/>
            <person name="Haridas S."/>
            <person name="He G."/>
            <person name="LaButti K."/>
            <person name="Lipzen A."/>
            <person name="Mondo S."/>
            <person name="Riley R."/>
            <person name="Salamov A."/>
            <person name="Simmons B.A."/>
            <person name="Magnuson J.K."/>
            <person name="Henrissat B."/>
            <person name="Mortensen U.H."/>
            <person name="Larsen T.O."/>
            <person name="Devries R.P."/>
            <person name="Grigoriev I.V."/>
            <person name="Machida M."/>
            <person name="Baker S.E."/>
            <person name="Andersen M.R."/>
        </authorList>
    </citation>
    <scope>NUCLEOTIDE SEQUENCE [LARGE SCALE GENOMIC DNA]</scope>
    <source>
        <strain evidence="2 3">CBS 151.66</strain>
    </source>
</reference>
<accession>A0A5N5X9A3</accession>
<evidence type="ECO:0000313" key="3">
    <source>
        <dbReference type="Proteomes" id="UP000326565"/>
    </source>
</evidence>
<protein>
    <submittedName>
        <fullName evidence="2">Uncharacterized protein</fullName>
    </submittedName>
</protein>
<dbReference type="EMBL" id="ML732178">
    <property type="protein sequence ID" value="KAB8076647.1"/>
    <property type="molecule type" value="Genomic_DNA"/>
</dbReference>
<sequence length="100" mass="10520">MAGLSGSRDGPAPSGVPHSPRAPVQSEDPRRPTCCFPAGWNQHPLMGHFPTMTTNGWILWGGCVSTEQCSGVSFLSDSPPLQLSHGEGPFLFSQAVCLVG</sequence>
<gene>
    <name evidence="2" type="ORF">BDV29DRAFT_169801</name>
</gene>
<organism evidence="2 3">
    <name type="scientific">Aspergillus leporis</name>
    <dbReference type="NCBI Taxonomy" id="41062"/>
    <lineage>
        <taxon>Eukaryota</taxon>
        <taxon>Fungi</taxon>
        <taxon>Dikarya</taxon>
        <taxon>Ascomycota</taxon>
        <taxon>Pezizomycotina</taxon>
        <taxon>Eurotiomycetes</taxon>
        <taxon>Eurotiomycetidae</taxon>
        <taxon>Eurotiales</taxon>
        <taxon>Aspergillaceae</taxon>
        <taxon>Aspergillus</taxon>
        <taxon>Aspergillus subgen. Circumdati</taxon>
    </lineage>
</organism>
<dbReference type="AlphaFoldDB" id="A0A5N5X9A3"/>
<proteinExistence type="predicted"/>
<evidence type="ECO:0000256" key="1">
    <source>
        <dbReference type="SAM" id="MobiDB-lite"/>
    </source>
</evidence>
<feature type="region of interest" description="Disordered" evidence="1">
    <location>
        <begin position="1"/>
        <end position="33"/>
    </location>
</feature>
<keyword evidence="3" id="KW-1185">Reference proteome</keyword>
<name>A0A5N5X9A3_9EURO</name>
<dbReference type="Proteomes" id="UP000326565">
    <property type="component" value="Unassembled WGS sequence"/>
</dbReference>